<dbReference type="Proteomes" id="UP000324800">
    <property type="component" value="Unassembled WGS sequence"/>
</dbReference>
<reference evidence="2 3" key="1">
    <citation type="submission" date="2019-03" db="EMBL/GenBank/DDBJ databases">
        <title>Single cell metagenomics reveals metabolic interactions within the superorganism composed of flagellate Streblomastix strix and complex community of Bacteroidetes bacteria on its surface.</title>
        <authorList>
            <person name="Treitli S.C."/>
            <person name="Kolisko M."/>
            <person name="Husnik F."/>
            <person name="Keeling P."/>
            <person name="Hampl V."/>
        </authorList>
    </citation>
    <scope>NUCLEOTIDE SEQUENCE [LARGE SCALE GENOMIC DNA]</scope>
    <source>
        <strain evidence="2">ST1C</strain>
    </source>
</reference>
<comment type="caution">
    <text evidence="2">The sequence shown here is derived from an EMBL/GenBank/DDBJ whole genome shotgun (WGS) entry which is preliminary data.</text>
</comment>
<feature type="compositionally biased region" description="Polar residues" evidence="1">
    <location>
        <begin position="85"/>
        <end position="95"/>
    </location>
</feature>
<accession>A0A5J4X8N6</accession>
<evidence type="ECO:0000313" key="3">
    <source>
        <dbReference type="Proteomes" id="UP000324800"/>
    </source>
</evidence>
<sequence>MTRLGACTLEKIKQIERRFNEIDQIREADKWRDIQLLETPEERKLRIQMSWINNKKVPDVYNTKKSIQQLEDEQTKKRLRDRMRQTSISQSMSRGSQYQSKTLTSLSQSRTLTSFGQNVSVKYRNSRSKSPQNKKHQYDEGEDEIEQYPIVRYSLSPTFKRSLMARNMM</sequence>
<organism evidence="2 3">
    <name type="scientific">Streblomastix strix</name>
    <dbReference type="NCBI Taxonomy" id="222440"/>
    <lineage>
        <taxon>Eukaryota</taxon>
        <taxon>Metamonada</taxon>
        <taxon>Preaxostyla</taxon>
        <taxon>Oxymonadida</taxon>
        <taxon>Streblomastigidae</taxon>
        <taxon>Streblomastix</taxon>
    </lineage>
</organism>
<gene>
    <name evidence="2" type="ORF">EZS28_001334</name>
</gene>
<evidence type="ECO:0000313" key="2">
    <source>
        <dbReference type="EMBL" id="KAA6403146.1"/>
    </source>
</evidence>
<feature type="compositionally biased region" description="Basic residues" evidence="1">
    <location>
        <begin position="124"/>
        <end position="135"/>
    </location>
</feature>
<name>A0A5J4X8N6_9EUKA</name>
<protein>
    <submittedName>
        <fullName evidence="2">Uncharacterized protein</fullName>
    </submittedName>
</protein>
<proteinExistence type="predicted"/>
<feature type="compositionally biased region" description="Low complexity" evidence="1">
    <location>
        <begin position="96"/>
        <end position="114"/>
    </location>
</feature>
<dbReference type="AlphaFoldDB" id="A0A5J4X8N6"/>
<evidence type="ECO:0000256" key="1">
    <source>
        <dbReference type="SAM" id="MobiDB-lite"/>
    </source>
</evidence>
<dbReference type="EMBL" id="SNRW01000134">
    <property type="protein sequence ID" value="KAA6403146.1"/>
    <property type="molecule type" value="Genomic_DNA"/>
</dbReference>
<feature type="region of interest" description="Disordered" evidence="1">
    <location>
        <begin position="66"/>
        <end position="141"/>
    </location>
</feature>